<gene>
    <name evidence="2" type="ORF">I2494_11820</name>
</gene>
<keyword evidence="1" id="KW-0732">Signal</keyword>
<keyword evidence="3" id="KW-1185">Reference proteome</keyword>
<dbReference type="Proteomes" id="UP001296921">
    <property type="component" value="Unassembled WGS sequence"/>
</dbReference>
<accession>A0ABS1IRM4</accession>
<sequence length="275" mass="30835">MNKLNISVLFISGVLFAGPSFANGNYDLKCTLDDGDQMTVSHVSDTVYIAFLAPGDDPDEGGSVIKLDVPSGGIKEELSDPDLRYPYYTLTGTDGEIDGRVVVSYYINADENKAMTYFSNINNKGKEISKHYCKSDTIKIRDELTTKGIFIKNSQTNSVDNQQQIQKYNADDVIDINVTTSNWSNGTVATYWWKYNITSKIDGLKINGFKVNRGNCGVKLSAESESRMVMKSTFDFGESIYFNVYTNRDYTKCRPLEASVETNYGNFTYNFGRKN</sequence>
<evidence type="ECO:0000313" key="3">
    <source>
        <dbReference type="Proteomes" id="UP001296921"/>
    </source>
</evidence>
<dbReference type="RefSeq" id="WP_218466825.1">
    <property type="nucleotide sequence ID" value="NZ_JADRCR010000005.1"/>
</dbReference>
<organism evidence="2 3">
    <name type="scientific">Limnobaculum allomyrinae</name>
    <dbReference type="NCBI Taxonomy" id="2791986"/>
    <lineage>
        <taxon>Bacteria</taxon>
        <taxon>Pseudomonadati</taxon>
        <taxon>Pseudomonadota</taxon>
        <taxon>Gammaproteobacteria</taxon>
        <taxon>Enterobacterales</taxon>
        <taxon>Budviciaceae</taxon>
        <taxon>Limnobaculum</taxon>
    </lineage>
</organism>
<evidence type="ECO:0000256" key="1">
    <source>
        <dbReference type="SAM" id="SignalP"/>
    </source>
</evidence>
<comment type="caution">
    <text evidence="2">The sequence shown here is derived from an EMBL/GenBank/DDBJ whole genome shotgun (WGS) entry which is preliminary data.</text>
</comment>
<feature type="chain" id="PRO_5045598267" evidence="1">
    <location>
        <begin position="23"/>
        <end position="275"/>
    </location>
</feature>
<evidence type="ECO:0000313" key="2">
    <source>
        <dbReference type="EMBL" id="MBK5144397.1"/>
    </source>
</evidence>
<protein>
    <submittedName>
        <fullName evidence="2">Uncharacterized protein</fullName>
    </submittedName>
</protein>
<name>A0ABS1IRM4_9GAMM</name>
<proteinExistence type="predicted"/>
<feature type="signal peptide" evidence="1">
    <location>
        <begin position="1"/>
        <end position="22"/>
    </location>
</feature>
<dbReference type="EMBL" id="JADRCR010000005">
    <property type="protein sequence ID" value="MBK5144397.1"/>
    <property type="molecule type" value="Genomic_DNA"/>
</dbReference>
<reference evidence="2 3" key="1">
    <citation type="submission" date="2020-11" db="EMBL/GenBank/DDBJ databases">
        <title>Insectihabitans protaetiae gen. nov. sp. nov. and Insectihabitans allomyrinae sp. nov., isolated from larvae of Protaetia brevitarsis seulensis and Allomyrina dichotoma, respectively.</title>
        <authorList>
            <person name="Lee S.D."/>
            <person name="Byeon Y.-S."/>
            <person name="Kim S.-M."/>
            <person name="Yang H.L."/>
            <person name="Kim I.S."/>
        </authorList>
    </citation>
    <scope>NUCLEOTIDE SEQUENCE [LARGE SCALE GENOMIC DNA]</scope>
    <source>
        <strain evidence="2 3">BWR-B9</strain>
    </source>
</reference>